<accession>A0A1V0ACF1</accession>
<dbReference type="OrthoDB" id="9788336at2"/>
<dbReference type="InterPro" id="IPR036791">
    <property type="entry name" value="Ribosomal_bL9_C_sf"/>
</dbReference>
<dbReference type="STRING" id="1909395.BKM31_46180"/>
<proteinExistence type="inferred from homology"/>
<dbReference type="NCBIfam" id="TIGR00158">
    <property type="entry name" value="L9"/>
    <property type="match status" value="1"/>
</dbReference>
<dbReference type="PANTHER" id="PTHR21368">
    <property type="entry name" value="50S RIBOSOMAL PROTEIN L9"/>
    <property type="match status" value="1"/>
</dbReference>
<dbReference type="SUPFAM" id="SSF55658">
    <property type="entry name" value="L9 N-domain-like"/>
    <property type="match status" value="1"/>
</dbReference>
<dbReference type="GO" id="GO:0019843">
    <property type="term" value="F:rRNA binding"/>
    <property type="evidence" value="ECO:0007669"/>
    <property type="project" value="UniProtKB-UniRule"/>
</dbReference>
<keyword evidence="2 7" id="KW-0699">rRNA-binding</keyword>
<dbReference type="GO" id="GO:0003735">
    <property type="term" value="F:structural constituent of ribosome"/>
    <property type="evidence" value="ECO:0007669"/>
    <property type="project" value="InterPro"/>
</dbReference>
<comment type="similarity">
    <text evidence="1 7">Belongs to the bacterial ribosomal protein bL9 family.</text>
</comment>
<dbReference type="InterPro" id="IPR000244">
    <property type="entry name" value="Ribosomal_bL9"/>
</dbReference>
<evidence type="ECO:0000256" key="5">
    <source>
        <dbReference type="ARBA" id="ARBA00023274"/>
    </source>
</evidence>
<dbReference type="GO" id="GO:0005840">
    <property type="term" value="C:ribosome"/>
    <property type="evidence" value="ECO:0007669"/>
    <property type="project" value="UniProtKB-KW"/>
</dbReference>
<dbReference type="KEGG" id="noa:BKM31_46180"/>
<dbReference type="InterPro" id="IPR020594">
    <property type="entry name" value="Ribosomal_bL9_bac/chp"/>
</dbReference>
<evidence type="ECO:0000313" key="9">
    <source>
        <dbReference type="EMBL" id="AQZ67875.1"/>
    </source>
</evidence>
<evidence type="ECO:0000256" key="2">
    <source>
        <dbReference type="ARBA" id="ARBA00022730"/>
    </source>
</evidence>
<dbReference type="GO" id="GO:1990904">
    <property type="term" value="C:ribonucleoprotein complex"/>
    <property type="evidence" value="ECO:0007669"/>
    <property type="project" value="UniProtKB-KW"/>
</dbReference>
<name>A0A1V0ACF1_9ACTN</name>
<evidence type="ECO:0000256" key="6">
    <source>
        <dbReference type="ARBA" id="ARBA00035292"/>
    </source>
</evidence>
<dbReference type="Pfam" id="PF03948">
    <property type="entry name" value="Ribosomal_L9_C"/>
    <property type="match status" value="1"/>
</dbReference>
<dbReference type="InterPro" id="IPR009027">
    <property type="entry name" value="Ribosomal_bL9/RNase_H1_N"/>
</dbReference>
<keyword evidence="4 7" id="KW-0689">Ribosomal protein</keyword>
<gene>
    <name evidence="7" type="primary">rplI</name>
    <name evidence="9" type="ORF">BKM31_46180</name>
</gene>
<dbReference type="Proteomes" id="UP000190797">
    <property type="component" value="Chromosome"/>
</dbReference>
<keyword evidence="5 7" id="KW-0687">Ribonucleoprotein</keyword>
<dbReference type="InterPro" id="IPR036935">
    <property type="entry name" value="Ribosomal_bL9_N_sf"/>
</dbReference>
<evidence type="ECO:0000259" key="8">
    <source>
        <dbReference type="PROSITE" id="PS00651"/>
    </source>
</evidence>
<dbReference type="RefSeq" id="WP_080044191.1">
    <property type="nucleotide sequence ID" value="NZ_CP017717.1"/>
</dbReference>
<comment type="function">
    <text evidence="7">Binds to the 23S rRNA.</text>
</comment>
<evidence type="ECO:0000256" key="3">
    <source>
        <dbReference type="ARBA" id="ARBA00022884"/>
    </source>
</evidence>
<dbReference type="PROSITE" id="PS00651">
    <property type="entry name" value="RIBOSOMAL_L9"/>
    <property type="match status" value="1"/>
</dbReference>
<dbReference type="FunFam" id="3.40.5.10:FF:000003">
    <property type="entry name" value="50S ribosomal protein L9"/>
    <property type="match status" value="1"/>
</dbReference>
<organism evidence="9 10">
    <name type="scientific">[Actinomadura] parvosata subsp. kistnae</name>
    <dbReference type="NCBI Taxonomy" id="1909395"/>
    <lineage>
        <taxon>Bacteria</taxon>
        <taxon>Bacillati</taxon>
        <taxon>Actinomycetota</taxon>
        <taxon>Actinomycetes</taxon>
        <taxon>Streptosporangiales</taxon>
        <taxon>Streptosporangiaceae</taxon>
        <taxon>Nonomuraea</taxon>
    </lineage>
</organism>
<evidence type="ECO:0000256" key="1">
    <source>
        <dbReference type="ARBA" id="ARBA00010605"/>
    </source>
</evidence>
<dbReference type="GO" id="GO:0006412">
    <property type="term" value="P:translation"/>
    <property type="evidence" value="ECO:0007669"/>
    <property type="project" value="UniProtKB-UniRule"/>
</dbReference>
<dbReference type="Pfam" id="PF01281">
    <property type="entry name" value="Ribosomal_L9_N"/>
    <property type="match status" value="1"/>
</dbReference>
<dbReference type="Gene3D" id="3.10.430.100">
    <property type="entry name" value="Ribosomal protein L9, C-terminal domain"/>
    <property type="match status" value="1"/>
</dbReference>
<dbReference type="HAMAP" id="MF_00503">
    <property type="entry name" value="Ribosomal_bL9"/>
    <property type="match status" value="1"/>
</dbReference>
<evidence type="ECO:0000313" key="10">
    <source>
        <dbReference type="Proteomes" id="UP000190797"/>
    </source>
</evidence>
<dbReference type="SUPFAM" id="SSF55653">
    <property type="entry name" value="Ribosomal protein L9 C-domain"/>
    <property type="match status" value="1"/>
</dbReference>
<feature type="domain" description="Ribosomal protein L9" evidence="8">
    <location>
        <begin position="13"/>
        <end position="40"/>
    </location>
</feature>
<dbReference type="EMBL" id="CP017717">
    <property type="protein sequence ID" value="AQZ67875.1"/>
    <property type="molecule type" value="Genomic_DNA"/>
</dbReference>
<dbReference type="InterPro" id="IPR020070">
    <property type="entry name" value="Ribosomal_bL9_N"/>
</dbReference>
<keyword evidence="10" id="KW-1185">Reference proteome</keyword>
<dbReference type="AlphaFoldDB" id="A0A1V0ACF1"/>
<reference evidence="10" key="1">
    <citation type="journal article" date="2017" name="Med. Chem. Commun.">
        <title>Nonomuraea sp. ATCC 55076 harbours the largest actinomycete chromosome to date and the kistamicin biosynthetic gene cluster.</title>
        <authorList>
            <person name="Nazari B."/>
            <person name="Forneris C.C."/>
            <person name="Gibson M.I."/>
            <person name="Moon K."/>
            <person name="Schramma K.R."/>
            <person name="Seyedsayamdost M.R."/>
        </authorList>
    </citation>
    <scope>NUCLEOTIDE SEQUENCE [LARGE SCALE GENOMIC DNA]</scope>
    <source>
        <strain evidence="10">ATCC 55076</strain>
    </source>
</reference>
<keyword evidence="3 7" id="KW-0694">RNA-binding</keyword>
<evidence type="ECO:0000256" key="7">
    <source>
        <dbReference type="HAMAP-Rule" id="MF_00503"/>
    </source>
</evidence>
<protein>
    <recommendedName>
        <fullName evidence="6 7">Large ribosomal subunit protein bL9</fullName>
    </recommendedName>
</protein>
<dbReference type="Gene3D" id="3.40.5.10">
    <property type="entry name" value="Ribosomal protein L9, N-terminal domain"/>
    <property type="match status" value="1"/>
</dbReference>
<evidence type="ECO:0000256" key="4">
    <source>
        <dbReference type="ARBA" id="ARBA00022980"/>
    </source>
</evidence>
<sequence length="148" mass="15926">MKLILTNEVSGLGTPGDVVEVKDGYGRNYLIPRGYAMRWTRGAEKQIETIRKARDAREIRDLGTAKEVAGQLGALRVRLTTRAGESGRLFGSITTGDIAEAVKAAGGPILDRRRIEIVNPIKSVGSHRVTVRLHPEVAAGIDVEVVAG</sequence>
<dbReference type="InterPro" id="IPR020069">
    <property type="entry name" value="Ribosomal_bL9_C"/>
</dbReference>